<proteinExistence type="predicted"/>
<comment type="caution">
    <text evidence="1">The sequence shown here is derived from an EMBL/GenBank/DDBJ whole genome shotgun (WGS) entry which is preliminary data.</text>
</comment>
<evidence type="ECO:0000313" key="1">
    <source>
        <dbReference type="EMBL" id="KAG8390487.1"/>
    </source>
</evidence>
<dbReference type="AlphaFoldDB" id="A0AAV6YDF3"/>
<gene>
    <name evidence="1" type="ORF">BUALT_Bualt01G0088500</name>
</gene>
<dbReference type="EMBL" id="WHWC01000001">
    <property type="protein sequence ID" value="KAG8390487.1"/>
    <property type="molecule type" value="Genomic_DNA"/>
</dbReference>
<evidence type="ECO:0000313" key="2">
    <source>
        <dbReference type="Proteomes" id="UP000826271"/>
    </source>
</evidence>
<organism evidence="1 2">
    <name type="scientific">Buddleja alternifolia</name>
    <dbReference type="NCBI Taxonomy" id="168488"/>
    <lineage>
        <taxon>Eukaryota</taxon>
        <taxon>Viridiplantae</taxon>
        <taxon>Streptophyta</taxon>
        <taxon>Embryophyta</taxon>
        <taxon>Tracheophyta</taxon>
        <taxon>Spermatophyta</taxon>
        <taxon>Magnoliopsida</taxon>
        <taxon>eudicotyledons</taxon>
        <taxon>Gunneridae</taxon>
        <taxon>Pentapetalae</taxon>
        <taxon>asterids</taxon>
        <taxon>lamiids</taxon>
        <taxon>Lamiales</taxon>
        <taxon>Scrophulariaceae</taxon>
        <taxon>Buddlejeae</taxon>
        <taxon>Buddleja</taxon>
    </lineage>
</organism>
<accession>A0AAV6YDF3</accession>
<reference evidence="1" key="1">
    <citation type="submission" date="2019-10" db="EMBL/GenBank/DDBJ databases">
        <authorList>
            <person name="Zhang R."/>
            <person name="Pan Y."/>
            <person name="Wang J."/>
            <person name="Ma R."/>
            <person name="Yu S."/>
        </authorList>
    </citation>
    <scope>NUCLEOTIDE SEQUENCE</scope>
    <source>
        <strain evidence="1">LA-IB0</strain>
        <tissue evidence="1">Leaf</tissue>
    </source>
</reference>
<name>A0AAV6YDF3_9LAMI</name>
<sequence>MQQYNLLVFDPSGPTTALEKSLRANAGWQKLIKRGAHTLKKPQYQLCFIEPGIACGEELEELKTIHPIHDYFTYYSELNSASAVLSNKTPTEASKPCKTKSILLTNLSVKPLTERILKKEPPAGVKART</sequence>
<keyword evidence="2" id="KW-1185">Reference proteome</keyword>
<protein>
    <submittedName>
        <fullName evidence="1">Uncharacterized protein</fullName>
    </submittedName>
</protein>
<dbReference type="Proteomes" id="UP000826271">
    <property type="component" value="Unassembled WGS sequence"/>
</dbReference>